<organism evidence="1 2">
    <name type="scientific">Aerophobetes bacterium</name>
    <dbReference type="NCBI Taxonomy" id="2030807"/>
    <lineage>
        <taxon>Bacteria</taxon>
        <taxon>Candidatus Aerophobota</taxon>
    </lineage>
</organism>
<gene>
    <name evidence="1" type="ORF">E3J84_03625</name>
</gene>
<sequence>MRNEILYKTLKEYCKTALAFLETKVTEPKDLPTTITEKIELSDDGGFSSSYVTEILWNILVDRNERDLTQMKVYQTAVQALRGDAQIAKHLNNVVGTAEMRVKVDTDTCLRSLFVKFLQEQQGASFQGVIFDKVYEEFENYFYRDTVEYRFLSPLNSFQMEIERIQLSPRFYIIKIPKEEKEKMLSHSRRFGLFSKYQMMPFSEYAFELFVEVPKLIGEVPAVRKEESIPSQIAKKQFGEACSALRLFKNGAFSHAYIRVGTTSWELHGGTFTVDSIARQPSIGTLYRLSGGETSSTIRGKGT</sequence>
<dbReference type="AlphaFoldDB" id="A0A523RYE6"/>
<evidence type="ECO:0000313" key="2">
    <source>
        <dbReference type="Proteomes" id="UP000316360"/>
    </source>
</evidence>
<dbReference type="EMBL" id="SOKJ01000203">
    <property type="protein sequence ID" value="TET10797.1"/>
    <property type="molecule type" value="Genomic_DNA"/>
</dbReference>
<proteinExistence type="predicted"/>
<evidence type="ECO:0000313" key="1">
    <source>
        <dbReference type="EMBL" id="TET10797.1"/>
    </source>
</evidence>
<name>A0A523RYE6_UNCAE</name>
<accession>A0A523RYE6</accession>
<protein>
    <submittedName>
        <fullName evidence="1">Uncharacterized protein</fullName>
    </submittedName>
</protein>
<dbReference type="Proteomes" id="UP000316360">
    <property type="component" value="Unassembled WGS sequence"/>
</dbReference>
<comment type="caution">
    <text evidence="1">The sequence shown here is derived from an EMBL/GenBank/DDBJ whole genome shotgun (WGS) entry which is preliminary data.</text>
</comment>
<reference evidence="1 2" key="1">
    <citation type="submission" date="2019-03" db="EMBL/GenBank/DDBJ databases">
        <title>Metabolic potential of uncultured bacteria and archaea associated with petroleum seepage in deep-sea sediments.</title>
        <authorList>
            <person name="Dong X."/>
            <person name="Hubert C."/>
        </authorList>
    </citation>
    <scope>NUCLEOTIDE SEQUENCE [LARGE SCALE GENOMIC DNA]</scope>
    <source>
        <strain evidence="1">E44_bin7</strain>
    </source>
</reference>